<dbReference type="EMBL" id="PDJQ01000001">
    <property type="protein sequence ID" value="PFG74872.1"/>
    <property type="molecule type" value="Genomic_DNA"/>
</dbReference>
<organism evidence="4 5">
    <name type="scientific">Tepidiforma thermophila (strain KCTC 52669 / CGMCC 1.13589 / G233)</name>
    <dbReference type="NCBI Taxonomy" id="2761530"/>
    <lineage>
        <taxon>Bacteria</taxon>
        <taxon>Bacillati</taxon>
        <taxon>Chloroflexota</taxon>
        <taxon>Tepidiformia</taxon>
        <taxon>Tepidiformales</taxon>
        <taxon>Tepidiformaceae</taxon>
        <taxon>Tepidiforma</taxon>
    </lineage>
</organism>
<proteinExistence type="predicted"/>
<reference evidence="4 5" key="1">
    <citation type="submission" date="2017-09" db="EMBL/GenBank/DDBJ databases">
        <title>Sequencing the genomes of two abundant thermophiles in Great Basin hot springs: Thermocrinis jamiesonii and novel Chloroflexi Thermoflexus hugenholtzii.</title>
        <authorList>
            <person name="Hedlund B."/>
        </authorList>
    </citation>
    <scope>NUCLEOTIDE SEQUENCE [LARGE SCALE GENOMIC DNA]</scope>
    <source>
        <strain evidence="4 5">G233</strain>
    </source>
</reference>
<dbReference type="AlphaFoldDB" id="A0A2A9HI94"/>
<evidence type="ECO:0000313" key="4">
    <source>
        <dbReference type="EMBL" id="PFG74872.1"/>
    </source>
</evidence>
<dbReference type="InterPro" id="IPR016181">
    <property type="entry name" value="Acyl_CoA_acyltransferase"/>
</dbReference>
<dbReference type="RefSeq" id="WP_098504225.1">
    <property type="nucleotide sequence ID" value="NZ_PDJQ01000001.1"/>
</dbReference>
<keyword evidence="2" id="KW-0012">Acyltransferase</keyword>
<name>A0A2A9HI94_TEPT2</name>
<comment type="caution">
    <text evidence="4">The sequence shown here is derived from an EMBL/GenBank/DDBJ whole genome shotgun (WGS) entry which is preliminary data.</text>
</comment>
<dbReference type="Gene3D" id="3.40.630.30">
    <property type="match status" value="1"/>
</dbReference>
<evidence type="ECO:0000256" key="2">
    <source>
        <dbReference type="ARBA" id="ARBA00023315"/>
    </source>
</evidence>
<dbReference type="InterPro" id="IPR050832">
    <property type="entry name" value="Bact_Acetyltransf"/>
</dbReference>
<dbReference type="PROSITE" id="PS51186">
    <property type="entry name" value="GNAT"/>
    <property type="match status" value="1"/>
</dbReference>
<sequence length="345" mass="37259">MPGHIQVRPLLDDDLPACATLLAARHRADRARLPFLEGTLEDPAAAGEVLGAICRGQFAEGVVAVRDGRVVGFCAANRVFIAPTDFAAQFVPPRSAMVPVLGHAVAAGENATDIYRLLYAALAGRWVRDGLLIHRVEVVPGDRETEEAWVNLGFGRTMTAATRLTGAPVDGRPAAGVRVDRATPEDIAAVRQLSLELMEHHRSSPMFWPAIPETEPAMERFLQASLAGETPTFLAWEGERAIGMQSFLLPGFTPPNVRNDQRLYLFEGVVARAARGGGVGTALLRASMAWAAASGHELCTLHWASGNYSGAPFWLAHGFVPVQHTMERRIDERALWARGEPGHTG</sequence>
<protein>
    <submittedName>
        <fullName evidence="4">Acetyltransferase (GNAT) family protein</fullName>
    </submittedName>
</protein>
<dbReference type="CDD" id="cd04301">
    <property type="entry name" value="NAT_SF"/>
    <property type="match status" value="1"/>
</dbReference>
<dbReference type="SUPFAM" id="SSF55729">
    <property type="entry name" value="Acyl-CoA N-acyltransferases (Nat)"/>
    <property type="match status" value="2"/>
</dbReference>
<dbReference type="Proteomes" id="UP000223071">
    <property type="component" value="Unassembled WGS sequence"/>
</dbReference>
<keyword evidence="1 4" id="KW-0808">Transferase</keyword>
<keyword evidence="5" id="KW-1185">Reference proteome</keyword>
<evidence type="ECO:0000256" key="1">
    <source>
        <dbReference type="ARBA" id="ARBA00022679"/>
    </source>
</evidence>
<dbReference type="GO" id="GO:0016747">
    <property type="term" value="F:acyltransferase activity, transferring groups other than amino-acyl groups"/>
    <property type="evidence" value="ECO:0007669"/>
    <property type="project" value="InterPro"/>
</dbReference>
<feature type="domain" description="N-acetyltransferase" evidence="3">
    <location>
        <begin position="177"/>
        <end position="342"/>
    </location>
</feature>
<dbReference type="InterPro" id="IPR000182">
    <property type="entry name" value="GNAT_dom"/>
</dbReference>
<evidence type="ECO:0000313" key="5">
    <source>
        <dbReference type="Proteomes" id="UP000223071"/>
    </source>
</evidence>
<gene>
    <name evidence="4" type="ORF">A9A59_2118</name>
</gene>
<dbReference type="Pfam" id="PF00583">
    <property type="entry name" value="Acetyltransf_1"/>
    <property type="match status" value="1"/>
</dbReference>
<accession>A0A2A9HI94</accession>
<evidence type="ECO:0000259" key="3">
    <source>
        <dbReference type="PROSITE" id="PS51186"/>
    </source>
</evidence>
<dbReference type="PANTHER" id="PTHR43877">
    <property type="entry name" value="AMINOALKYLPHOSPHONATE N-ACETYLTRANSFERASE-RELATED-RELATED"/>
    <property type="match status" value="1"/>
</dbReference>